<evidence type="ECO:0000256" key="6">
    <source>
        <dbReference type="RuleBase" id="RU003651"/>
    </source>
</evidence>
<dbReference type="Proteomes" id="UP000593567">
    <property type="component" value="Unassembled WGS sequence"/>
</dbReference>
<reference evidence="8" key="1">
    <citation type="submission" date="2020-06" db="EMBL/GenBank/DDBJ databases">
        <title>Draft genome of Bugula neritina, a colonial animal packing powerful symbionts and potential medicines.</title>
        <authorList>
            <person name="Rayko M."/>
        </authorList>
    </citation>
    <scope>NUCLEOTIDE SEQUENCE [LARGE SCALE GENOMIC DNA]</scope>
    <source>
        <strain evidence="8">Kwan_BN1</strain>
    </source>
</reference>
<keyword evidence="4 6" id="KW-0067">ATP-binding</keyword>
<evidence type="ECO:0000256" key="2">
    <source>
        <dbReference type="ARBA" id="ARBA00022490"/>
    </source>
</evidence>
<gene>
    <name evidence="8" type="ORF">EB796_002876</name>
</gene>
<dbReference type="Pfam" id="PF17862">
    <property type="entry name" value="AAA_lid_3"/>
    <property type="match status" value="1"/>
</dbReference>
<evidence type="ECO:0000313" key="9">
    <source>
        <dbReference type="Proteomes" id="UP000593567"/>
    </source>
</evidence>
<dbReference type="GO" id="GO:0016887">
    <property type="term" value="F:ATP hydrolysis activity"/>
    <property type="evidence" value="ECO:0007669"/>
    <property type="project" value="InterPro"/>
</dbReference>
<dbReference type="SMART" id="SM00382">
    <property type="entry name" value="AAA"/>
    <property type="match status" value="1"/>
</dbReference>
<comment type="similarity">
    <text evidence="5">Belongs to the AAA ATPase family. AFG2 subfamily.</text>
</comment>
<feature type="domain" description="AAA+ ATPase" evidence="7">
    <location>
        <begin position="245"/>
        <end position="384"/>
    </location>
</feature>
<dbReference type="InterPro" id="IPR003593">
    <property type="entry name" value="AAA+_ATPase"/>
</dbReference>
<dbReference type="PROSITE" id="PS00674">
    <property type="entry name" value="AAA"/>
    <property type="match status" value="1"/>
</dbReference>
<accession>A0A7J7KKJ0</accession>
<name>A0A7J7KKJ0_BUGNE</name>
<dbReference type="CDD" id="cd19511">
    <property type="entry name" value="RecA-like_CDC48_r2-like"/>
    <property type="match status" value="1"/>
</dbReference>
<protein>
    <submittedName>
        <fullName evidence="8">SPATA5</fullName>
    </submittedName>
</protein>
<keyword evidence="3 6" id="KW-0547">Nucleotide-binding</keyword>
<dbReference type="InterPro" id="IPR027417">
    <property type="entry name" value="P-loop_NTPase"/>
</dbReference>
<comment type="caution">
    <text evidence="8">The sequence shown here is derived from an EMBL/GenBank/DDBJ whole genome shotgun (WGS) entry which is preliminary data.</text>
</comment>
<dbReference type="GO" id="GO:0005524">
    <property type="term" value="F:ATP binding"/>
    <property type="evidence" value="ECO:0007669"/>
    <property type="project" value="UniProtKB-KW"/>
</dbReference>
<dbReference type="GO" id="GO:0005737">
    <property type="term" value="C:cytoplasm"/>
    <property type="evidence" value="ECO:0007669"/>
    <property type="project" value="UniProtKB-SubCell"/>
</dbReference>
<dbReference type="Gene3D" id="3.40.50.300">
    <property type="entry name" value="P-loop containing nucleotide triphosphate hydrolases"/>
    <property type="match status" value="2"/>
</dbReference>
<dbReference type="SUPFAM" id="SSF52540">
    <property type="entry name" value="P-loop containing nucleoside triphosphate hydrolases"/>
    <property type="match status" value="2"/>
</dbReference>
<dbReference type="Pfam" id="PF00004">
    <property type="entry name" value="AAA"/>
    <property type="match status" value="2"/>
</dbReference>
<evidence type="ECO:0000259" key="7">
    <source>
        <dbReference type="SMART" id="SM00382"/>
    </source>
</evidence>
<comment type="subcellular location">
    <subcellularLocation>
        <location evidence="1">Cytoplasm</location>
    </subcellularLocation>
</comment>
<keyword evidence="2" id="KW-0963">Cytoplasm</keyword>
<dbReference type="InterPro" id="IPR003959">
    <property type="entry name" value="ATPase_AAA_core"/>
</dbReference>
<evidence type="ECO:0000256" key="4">
    <source>
        <dbReference type="ARBA" id="ARBA00022840"/>
    </source>
</evidence>
<evidence type="ECO:0000256" key="5">
    <source>
        <dbReference type="ARBA" id="ARBA00061477"/>
    </source>
</evidence>
<sequence>MEPPSGLLYVECRVILTPYRYFPYFRQLGDTENRLHTVFQQALDSSPSVVFIDDIDMLCPKKEGSQSDSEKKVLSTLIAEIDRVIQSEDHYVFILAATSKRDAVDMVLRRPGRIAREIEVPIPSFAQRQQIISSLLCSMRHNLSSQKLVDVAADCHGYTGADLQELCREAGRNAVKESRTEINFQDFVKALSTVQPSAMREMYVDVPKVKWTDIGGQEDVKQSLKEAIIWPLQHADNCRRLCITQPRGVLMYGPPGCSKTMVAKALATEMTLNFISIKGPELFNKWVGESERSVRELFRKARNAAPSIIFFDEIDAISVERKSQKSGGSGVGDRVLAQLLIELDGVEGNKAVTVVAATNRPDMIDKALLRPGRLNRLLYVPLPDASAREKIFKIRLESAPLADDVSYKELVESTEMYSGAETIRKNSEVFETESDHDDFMEVDEYWAEFDQAWECL</sequence>
<dbReference type="PANTHER" id="PTHR23077">
    <property type="entry name" value="AAA-FAMILY ATPASE"/>
    <property type="match status" value="1"/>
</dbReference>
<dbReference type="FunFam" id="3.40.50.300:FF:000567">
    <property type="entry name" value="ATPase, AAA family protein"/>
    <property type="match status" value="1"/>
</dbReference>
<dbReference type="EMBL" id="VXIV02000346">
    <property type="protein sequence ID" value="KAF6038815.1"/>
    <property type="molecule type" value="Genomic_DNA"/>
</dbReference>
<dbReference type="InterPro" id="IPR050168">
    <property type="entry name" value="AAA_ATPase_domain"/>
</dbReference>
<dbReference type="InterPro" id="IPR003960">
    <property type="entry name" value="ATPase_AAA_CS"/>
</dbReference>
<evidence type="ECO:0000256" key="3">
    <source>
        <dbReference type="ARBA" id="ARBA00022741"/>
    </source>
</evidence>
<dbReference type="InterPro" id="IPR041569">
    <property type="entry name" value="AAA_lid_3"/>
</dbReference>
<keyword evidence="9" id="KW-1185">Reference proteome</keyword>
<proteinExistence type="inferred from homology"/>
<dbReference type="OrthoDB" id="27435at2759"/>
<dbReference type="PANTHER" id="PTHR23077:SF27">
    <property type="entry name" value="ATPASE FAMILY GENE 2 PROTEIN HOMOLOG A"/>
    <property type="match status" value="1"/>
</dbReference>
<evidence type="ECO:0000313" key="8">
    <source>
        <dbReference type="EMBL" id="KAF6038815.1"/>
    </source>
</evidence>
<dbReference type="AlphaFoldDB" id="A0A7J7KKJ0"/>
<organism evidence="8 9">
    <name type="scientific">Bugula neritina</name>
    <name type="common">Brown bryozoan</name>
    <name type="synonym">Sertularia neritina</name>
    <dbReference type="NCBI Taxonomy" id="10212"/>
    <lineage>
        <taxon>Eukaryota</taxon>
        <taxon>Metazoa</taxon>
        <taxon>Spiralia</taxon>
        <taxon>Lophotrochozoa</taxon>
        <taxon>Bryozoa</taxon>
        <taxon>Gymnolaemata</taxon>
        <taxon>Cheilostomatida</taxon>
        <taxon>Flustrina</taxon>
        <taxon>Buguloidea</taxon>
        <taxon>Bugulidae</taxon>
        <taxon>Bugula</taxon>
    </lineage>
</organism>
<dbReference type="Gene3D" id="1.10.8.60">
    <property type="match status" value="2"/>
</dbReference>
<evidence type="ECO:0000256" key="1">
    <source>
        <dbReference type="ARBA" id="ARBA00004496"/>
    </source>
</evidence>